<evidence type="ECO:0008006" key="11">
    <source>
        <dbReference type="Google" id="ProtNLM"/>
    </source>
</evidence>
<dbReference type="PROSITE" id="PS50102">
    <property type="entry name" value="RRM"/>
    <property type="match status" value="2"/>
</dbReference>
<feature type="region of interest" description="Disordered" evidence="6">
    <location>
        <begin position="721"/>
        <end position="760"/>
    </location>
</feature>
<evidence type="ECO:0000256" key="6">
    <source>
        <dbReference type="SAM" id="MobiDB-lite"/>
    </source>
</evidence>
<evidence type="ECO:0000256" key="2">
    <source>
        <dbReference type="ARBA" id="ARBA00022884"/>
    </source>
</evidence>
<feature type="region of interest" description="Disordered" evidence="6">
    <location>
        <begin position="605"/>
        <end position="639"/>
    </location>
</feature>
<feature type="domain" description="RRM" evidence="7">
    <location>
        <begin position="250"/>
        <end position="331"/>
    </location>
</feature>
<dbReference type="CDD" id="cd12313">
    <property type="entry name" value="RRM1_RRM2_RBM5_like"/>
    <property type="match status" value="1"/>
</dbReference>
<reference evidence="9 10" key="1">
    <citation type="submission" date="2018-04" db="EMBL/GenBank/DDBJ databases">
        <title>The genome of golden apple snail Pomacea canaliculata provides insight into stress tolerance and invasive adaptation.</title>
        <authorList>
            <person name="Liu C."/>
            <person name="Liu B."/>
            <person name="Ren Y."/>
            <person name="Zhang Y."/>
            <person name="Wang H."/>
            <person name="Li S."/>
            <person name="Jiang F."/>
            <person name="Yin L."/>
            <person name="Zhang G."/>
            <person name="Qian W."/>
            <person name="Fan W."/>
        </authorList>
    </citation>
    <scope>NUCLEOTIDE SEQUENCE [LARGE SCALE GENOMIC DNA]</scope>
    <source>
        <strain evidence="9">SZHN2017</strain>
        <tissue evidence="9">Muscle</tissue>
    </source>
</reference>
<dbReference type="PANTHER" id="PTHR13948:SF3">
    <property type="entry name" value="FI21118P1"/>
    <property type="match status" value="1"/>
</dbReference>
<evidence type="ECO:0000256" key="4">
    <source>
        <dbReference type="PROSITE-ProRule" id="PRU00176"/>
    </source>
</evidence>
<dbReference type="STRING" id="400727.A0A2T7NUX5"/>
<feature type="coiled-coil region" evidence="5">
    <location>
        <begin position="650"/>
        <end position="687"/>
    </location>
</feature>
<accession>A0A2T7NUX5</accession>
<keyword evidence="10" id="KW-1185">Reference proteome</keyword>
<sequence length="928" mass="104734">MYYNQYPEEEMMMDQGLPGRDLYGTGPNFRRDMDRFDGTPFQFEHAYGPEGFENKPQGNERLGDYFRHDSGSFPLENEDFPRESSFQHHGNSFQQQPGAGLPQQNFPFDSEAAGYDSRNGDRERERDRSRRQGRDRQKNNRRDEGNWERRGRRDRGDRDWSGDRDRRRDRRSSRDRNGRDRSPKDDNMDMGSDDSRLSDDEIGDHRSHSRDRDRSKRDHDDDRDRLRNWDDRDRHGEREGERWMTETPSATILLRGLNNSVTENDVITELVRITLIPKDVRFMRRATGTSRGFGFVEFHTQSEAQRWMDLNQGLLVLPGISQRITMHYSAPRVGRESRDSANRMDWMCKCGAHNFKRRDFCYKCNTNRRIAEDPLGGVTELDAGTHVGKTPCNTLLFRDLDALTTEQGILQAIAALTSMPIKNVQVIRDEMNTSRCFAFLELNSVASAKQLCEFFLAQIPPLAIDGKQVLISYAKNTFSTSLDIIQKAQAKVMQNAYYMNYNYYSQDGQYYNYTQFYGAQGSSATANSANAAAAVAQTAIMQAQAAKNIAAVSAPDVSTYQYDKTSGYYYDPSTGLYYDANSQYYYNPKTSQFMYWDAEKSTYLPAPTQTGEAPQTGEAGEAAASENADLNKDKKEKKEKEKVKVAKKIAKDMEKWAKSMNAQKEALKEEQRKISNLAGRKESAAADAGFAILQKSKEDIRLMPPPPMTLVNAAPEIAAPAVASQSPAAASKAGLVASYGGDSDDSGDDEDGSGSGGHVDEAKLVDWNKLACLLCKRQFQSKEILTKHTQFSDLHKQNLESLKAKSASRAERKEYRDRAKERREKYGTPAPPEPKKQAQIELPEVYEQPTKLGIGTENIGNKMLQKMGWAAGQGLGKDNQGRTAPVETVRRAASAGLGARGANLVAEEGVTYKECVKKTMFARFHDVE</sequence>
<evidence type="ECO:0000256" key="5">
    <source>
        <dbReference type="SAM" id="Coils"/>
    </source>
</evidence>
<dbReference type="PANTHER" id="PTHR13948">
    <property type="entry name" value="RNA-BINDING PROTEIN"/>
    <property type="match status" value="1"/>
</dbReference>
<dbReference type="Pfam" id="PF01585">
    <property type="entry name" value="G-patch"/>
    <property type="match status" value="1"/>
</dbReference>
<dbReference type="InterPro" id="IPR012677">
    <property type="entry name" value="Nucleotide-bd_a/b_plait_sf"/>
</dbReference>
<evidence type="ECO:0000313" key="10">
    <source>
        <dbReference type="Proteomes" id="UP000245119"/>
    </source>
</evidence>
<comment type="caution">
    <text evidence="9">The sequence shown here is derived from an EMBL/GenBank/DDBJ whole genome shotgun (WGS) entry which is preliminary data.</text>
</comment>
<feature type="compositionally biased region" description="Low complexity" evidence="6">
    <location>
        <begin position="721"/>
        <end position="733"/>
    </location>
</feature>
<dbReference type="SMART" id="SM00360">
    <property type="entry name" value="RRM"/>
    <property type="match status" value="2"/>
</dbReference>
<dbReference type="InterPro" id="IPR041591">
    <property type="entry name" value="OCRE"/>
</dbReference>
<dbReference type="GO" id="GO:0005634">
    <property type="term" value="C:nucleus"/>
    <property type="evidence" value="ECO:0007669"/>
    <property type="project" value="UniProtKB-SubCell"/>
</dbReference>
<dbReference type="AlphaFoldDB" id="A0A2T7NUX5"/>
<dbReference type="Pfam" id="PF00076">
    <property type="entry name" value="RRM_1"/>
    <property type="match status" value="1"/>
</dbReference>
<dbReference type="InterPro" id="IPR035979">
    <property type="entry name" value="RBD_domain_sf"/>
</dbReference>
<dbReference type="InterPro" id="IPR000504">
    <property type="entry name" value="RRM_dom"/>
</dbReference>
<comment type="subcellular location">
    <subcellularLocation>
        <location evidence="1">Nucleus</location>
    </subcellularLocation>
</comment>
<dbReference type="PROSITE" id="PS50174">
    <property type="entry name" value="G_PATCH"/>
    <property type="match status" value="1"/>
</dbReference>
<keyword evidence="5" id="KW-0175">Coiled coil</keyword>
<feature type="domain" description="RRM" evidence="7">
    <location>
        <begin position="393"/>
        <end position="476"/>
    </location>
</feature>
<feature type="compositionally biased region" description="Polar residues" evidence="6">
    <location>
        <begin position="87"/>
        <end position="107"/>
    </location>
</feature>
<dbReference type="GO" id="GO:0000398">
    <property type="term" value="P:mRNA splicing, via spliceosome"/>
    <property type="evidence" value="ECO:0007669"/>
    <property type="project" value="TreeGrafter"/>
</dbReference>
<dbReference type="EMBL" id="PZQS01000009">
    <property type="protein sequence ID" value="PVD24979.1"/>
    <property type="molecule type" value="Genomic_DNA"/>
</dbReference>
<dbReference type="OrthoDB" id="29221at2759"/>
<dbReference type="CDD" id="cd16162">
    <property type="entry name" value="OCRE_RBM5_like"/>
    <property type="match status" value="1"/>
</dbReference>
<evidence type="ECO:0000256" key="1">
    <source>
        <dbReference type="ARBA" id="ARBA00004123"/>
    </source>
</evidence>
<dbReference type="Gene3D" id="3.30.70.330">
    <property type="match status" value="2"/>
</dbReference>
<evidence type="ECO:0000256" key="3">
    <source>
        <dbReference type="ARBA" id="ARBA00023242"/>
    </source>
</evidence>
<dbReference type="Pfam" id="PF17780">
    <property type="entry name" value="OCRE"/>
    <property type="match status" value="1"/>
</dbReference>
<evidence type="ECO:0000259" key="8">
    <source>
        <dbReference type="PROSITE" id="PS50174"/>
    </source>
</evidence>
<feature type="compositionally biased region" description="Basic and acidic residues" evidence="6">
    <location>
        <begin position="629"/>
        <end position="639"/>
    </location>
</feature>
<dbReference type="InterPro" id="IPR036443">
    <property type="entry name" value="Znf_RanBP2_sf"/>
</dbReference>
<feature type="domain" description="G-patch" evidence="8">
    <location>
        <begin position="856"/>
        <end position="902"/>
    </location>
</feature>
<dbReference type="GO" id="GO:0003723">
    <property type="term" value="F:RNA binding"/>
    <property type="evidence" value="ECO:0007669"/>
    <property type="project" value="UniProtKB-UniRule"/>
</dbReference>
<feature type="region of interest" description="Disordered" evidence="6">
    <location>
        <begin position="45"/>
        <end position="231"/>
    </location>
</feature>
<dbReference type="Proteomes" id="UP000245119">
    <property type="component" value="Linkage Group LG9"/>
</dbReference>
<evidence type="ECO:0000259" key="7">
    <source>
        <dbReference type="PROSITE" id="PS50102"/>
    </source>
</evidence>
<evidence type="ECO:0000313" key="9">
    <source>
        <dbReference type="EMBL" id="PVD24979.1"/>
    </source>
</evidence>
<dbReference type="InterPro" id="IPR000467">
    <property type="entry name" value="G_patch_dom"/>
</dbReference>
<feature type="region of interest" description="Disordered" evidence="6">
    <location>
        <begin position="802"/>
        <end position="836"/>
    </location>
</feature>
<keyword evidence="2 4" id="KW-0694">RNA-binding</keyword>
<feature type="compositionally biased region" description="Basic and acidic residues" evidence="6">
    <location>
        <begin position="808"/>
        <end position="826"/>
    </location>
</feature>
<feature type="compositionally biased region" description="Basic and acidic residues" evidence="6">
    <location>
        <begin position="61"/>
        <end position="70"/>
    </location>
</feature>
<protein>
    <recommendedName>
        <fullName evidence="11">RNA-binding protein 5</fullName>
    </recommendedName>
</protein>
<keyword evidence="3" id="KW-0539">Nucleus</keyword>
<feature type="compositionally biased region" description="Basic and acidic residues" evidence="6">
    <location>
        <begin position="118"/>
        <end position="231"/>
    </location>
</feature>
<feature type="compositionally biased region" description="Acidic residues" evidence="6">
    <location>
        <begin position="742"/>
        <end position="752"/>
    </location>
</feature>
<proteinExistence type="predicted"/>
<dbReference type="SUPFAM" id="SSF90209">
    <property type="entry name" value="Ran binding protein zinc finger-like"/>
    <property type="match status" value="1"/>
</dbReference>
<dbReference type="SUPFAM" id="SSF54928">
    <property type="entry name" value="RNA-binding domain, RBD"/>
    <property type="match status" value="1"/>
</dbReference>
<organism evidence="9 10">
    <name type="scientific">Pomacea canaliculata</name>
    <name type="common">Golden apple snail</name>
    <dbReference type="NCBI Taxonomy" id="400727"/>
    <lineage>
        <taxon>Eukaryota</taxon>
        <taxon>Metazoa</taxon>
        <taxon>Spiralia</taxon>
        <taxon>Lophotrochozoa</taxon>
        <taxon>Mollusca</taxon>
        <taxon>Gastropoda</taxon>
        <taxon>Caenogastropoda</taxon>
        <taxon>Architaenioglossa</taxon>
        <taxon>Ampullarioidea</taxon>
        <taxon>Ampullariidae</taxon>
        <taxon>Pomacea</taxon>
    </lineage>
</organism>
<name>A0A2T7NUX5_POMCA</name>
<dbReference type="SMART" id="SM00443">
    <property type="entry name" value="G_patch"/>
    <property type="match status" value="1"/>
</dbReference>
<gene>
    <name evidence="9" type="ORF">C0Q70_15475</name>
</gene>